<evidence type="ECO:0000259" key="1">
    <source>
        <dbReference type="PROSITE" id="PS50943"/>
    </source>
</evidence>
<evidence type="ECO:0000313" key="2">
    <source>
        <dbReference type="EMBL" id="MCJ0766121.1"/>
    </source>
</evidence>
<gene>
    <name evidence="2" type="ORF">MMF98_23165</name>
</gene>
<organism evidence="2 3">
    <name type="scientific">Variovorax terrae</name>
    <dbReference type="NCBI Taxonomy" id="2923278"/>
    <lineage>
        <taxon>Bacteria</taxon>
        <taxon>Pseudomonadati</taxon>
        <taxon>Pseudomonadota</taxon>
        <taxon>Betaproteobacteria</taxon>
        <taxon>Burkholderiales</taxon>
        <taxon>Comamonadaceae</taxon>
        <taxon>Variovorax</taxon>
    </lineage>
</organism>
<accession>A0A9X1VYB3</accession>
<dbReference type="AlphaFoldDB" id="A0A9X1VYB3"/>
<keyword evidence="3" id="KW-1185">Reference proteome</keyword>
<name>A0A9X1VYB3_9BURK</name>
<evidence type="ECO:0000313" key="3">
    <source>
        <dbReference type="Proteomes" id="UP001139447"/>
    </source>
</evidence>
<dbReference type="SUPFAM" id="SSF47413">
    <property type="entry name" value="lambda repressor-like DNA-binding domains"/>
    <property type="match status" value="1"/>
</dbReference>
<dbReference type="GO" id="GO:0003677">
    <property type="term" value="F:DNA binding"/>
    <property type="evidence" value="ECO:0007669"/>
    <property type="project" value="InterPro"/>
</dbReference>
<dbReference type="SMART" id="SM00530">
    <property type="entry name" value="HTH_XRE"/>
    <property type="match status" value="1"/>
</dbReference>
<dbReference type="CDD" id="cd00093">
    <property type="entry name" value="HTH_XRE"/>
    <property type="match status" value="1"/>
</dbReference>
<dbReference type="InterPro" id="IPR010982">
    <property type="entry name" value="Lambda_DNA-bd_dom_sf"/>
</dbReference>
<protein>
    <submittedName>
        <fullName evidence="2">Helix-turn-helix domain-containing protein</fullName>
    </submittedName>
</protein>
<proteinExistence type="predicted"/>
<dbReference type="PROSITE" id="PS50943">
    <property type="entry name" value="HTH_CROC1"/>
    <property type="match status" value="1"/>
</dbReference>
<reference evidence="2" key="1">
    <citation type="submission" date="2022-03" db="EMBL/GenBank/DDBJ databases">
        <authorList>
            <person name="Woo C.Y."/>
        </authorList>
    </citation>
    <scope>NUCLEOTIDE SEQUENCE</scope>
    <source>
        <strain evidence="2">CYS-02</strain>
    </source>
</reference>
<dbReference type="RefSeq" id="WP_243309724.1">
    <property type="nucleotide sequence ID" value="NZ_JALGBI010000004.1"/>
</dbReference>
<dbReference type="Gene3D" id="1.10.260.40">
    <property type="entry name" value="lambda repressor-like DNA-binding domains"/>
    <property type="match status" value="1"/>
</dbReference>
<dbReference type="EMBL" id="JALGBI010000004">
    <property type="protein sequence ID" value="MCJ0766121.1"/>
    <property type="molecule type" value="Genomic_DNA"/>
</dbReference>
<dbReference type="InterPro" id="IPR001387">
    <property type="entry name" value="Cro/C1-type_HTH"/>
</dbReference>
<comment type="caution">
    <text evidence="2">The sequence shown here is derived from an EMBL/GenBank/DDBJ whole genome shotgun (WGS) entry which is preliminary data.</text>
</comment>
<feature type="domain" description="HTH cro/C1-type" evidence="1">
    <location>
        <begin position="51"/>
        <end position="106"/>
    </location>
</feature>
<dbReference type="Pfam" id="PF12844">
    <property type="entry name" value="HTH_19"/>
    <property type="match status" value="1"/>
</dbReference>
<sequence length="156" mass="17837">MTTRNRPDRQWYARMIRETLDDDFVIGPAPFSASKTEATEPPLTVAFGMLVRLARRSKKLTVEQLAEKLSVDAAEIQQIEHDPAYHARPRTISNIARFFDLPLTELMKLAGAAVSNDDVFRTKALKFAAHSDDMSILTDEEQNMLRSFIRFLREKP</sequence>
<dbReference type="Proteomes" id="UP001139447">
    <property type="component" value="Unassembled WGS sequence"/>
</dbReference>